<sequence length="220" mass="25226">MASVHYEYCPDPEDSDLVFNIQTDDIKKILVQENDLASDSDEAPDDVSFSTAKVAALSVLKAEEQFKRLTKEEQKKRRQRKEAVMKEQKVKHLQSLISKKLPDSLVHIMSAQSIQQIQSDSKKKQTTGAKSENAKQDHMRFGQEHYIPLQTGEIESPDFSVAILESKKWKNKFSKPGFSVPKDFRHKMLYGRANRRESTKDIDRFRVKQALSGKSQLVLS</sequence>
<evidence type="ECO:0000256" key="1">
    <source>
        <dbReference type="SAM" id="Coils"/>
    </source>
</evidence>
<proteinExistence type="predicted"/>
<feature type="coiled-coil region" evidence="1">
    <location>
        <begin position="59"/>
        <end position="91"/>
    </location>
</feature>
<organism evidence="3 4">
    <name type="scientific">Daphnia galeata</name>
    <dbReference type="NCBI Taxonomy" id="27404"/>
    <lineage>
        <taxon>Eukaryota</taxon>
        <taxon>Metazoa</taxon>
        <taxon>Ecdysozoa</taxon>
        <taxon>Arthropoda</taxon>
        <taxon>Crustacea</taxon>
        <taxon>Branchiopoda</taxon>
        <taxon>Diplostraca</taxon>
        <taxon>Cladocera</taxon>
        <taxon>Anomopoda</taxon>
        <taxon>Daphniidae</taxon>
        <taxon>Daphnia</taxon>
    </lineage>
</organism>
<gene>
    <name evidence="3" type="ORF">DGAL_LOCUS16693</name>
</gene>
<keyword evidence="1" id="KW-0175">Coiled coil</keyword>
<name>A0A8J2S4N4_9CRUS</name>
<keyword evidence="4" id="KW-1185">Reference proteome</keyword>
<comment type="caution">
    <text evidence="3">The sequence shown here is derived from an EMBL/GenBank/DDBJ whole genome shotgun (WGS) entry which is preliminary data.</text>
</comment>
<feature type="region of interest" description="Disordered" evidence="2">
    <location>
        <begin position="114"/>
        <end position="140"/>
    </location>
</feature>
<protein>
    <submittedName>
        <fullName evidence="3">Uncharacterized protein</fullName>
    </submittedName>
</protein>
<accession>A0A8J2S4N4</accession>
<reference evidence="3" key="1">
    <citation type="submission" date="2021-11" db="EMBL/GenBank/DDBJ databases">
        <authorList>
            <person name="Schell T."/>
        </authorList>
    </citation>
    <scope>NUCLEOTIDE SEQUENCE</scope>
    <source>
        <strain evidence="3">M5</strain>
    </source>
</reference>
<evidence type="ECO:0000313" key="3">
    <source>
        <dbReference type="EMBL" id="CAH0112894.1"/>
    </source>
</evidence>
<dbReference type="AlphaFoldDB" id="A0A8J2S4N4"/>
<dbReference type="OrthoDB" id="6361083at2759"/>
<evidence type="ECO:0000313" key="4">
    <source>
        <dbReference type="Proteomes" id="UP000789390"/>
    </source>
</evidence>
<evidence type="ECO:0000256" key="2">
    <source>
        <dbReference type="SAM" id="MobiDB-lite"/>
    </source>
</evidence>
<dbReference type="EMBL" id="CAKKLH010000333">
    <property type="protein sequence ID" value="CAH0112894.1"/>
    <property type="molecule type" value="Genomic_DNA"/>
</dbReference>
<dbReference type="Proteomes" id="UP000789390">
    <property type="component" value="Unassembled WGS sequence"/>
</dbReference>